<dbReference type="GO" id="GO:0039502">
    <property type="term" value="P:symbiont-mediated suppression of host type I interferon-mediated signaling pathway"/>
    <property type="evidence" value="ECO:0007669"/>
    <property type="project" value="UniProtKB-UniRule"/>
</dbReference>
<comment type="PTM">
    <text evidence="18">Highly phosphorylated.</text>
</comment>
<proteinExistence type="inferred from homology"/>
<dbReference type="GO" id="GO:0042025">
    <property type="term" value="C:host cell nucleus"/>
    <property type="evidence" value="ECO:0007669"/>
    <property type="project" value="UniProtKB-SubCell"/>
</dbReference>
<feature type="zinc finger region" evidence="18">
    <location>
        <begin position="52"/>
        <end position="88"/>
    </location>
</feature>
<comment type="domain">
    <text evidence="18">The E7 terminal domain is an intrinsically disordered domain, whose flexibility and conformational transitions confer target adaptability to the oncoprotein. It allows adaptation to a variety of protein targets and exposes the PEST degradation sequence that regulates its turnover in the cell.</text>
</comment>
<keyword evidence="14 18" id="KW-1035">Host cytoplasm</keyword>
<evidence type="ECO:0000256" key="10">
    <source>
        <dbReference type="ARBA" id="ARBA00023015"/>
    </source>
</evidence>
<sequence>MRGPEIDVGDIELNLESLVIPENLLSNESLSPDTEGQPEEVEHAPYKVDTCCEACKAGVRICVLASRLAILTLEQLLTSELSLLCPACSRTYFRHGRHY</sequence>
<comment type="subunit">
    <text evidence="18">Homodimer. Homooligomer. Interacts with host RB1; this interaction induces dissociation of RB1-E2F1 complex thereby disrupting RB1 activity. Interacts with host EP300; this interaction represses EP300 transcriptional activity. Interacts with protein E2; this interaction inhibits E7 oncogenic activity. Interacts with host TMEM173/STING; this interaction impairs the ability of TMEM173/STING to sense cytosolic DNA and promote the production of type I interferon (IFN-alpha and IFN-beta).</text>
</comment>
<evidence type="ECO:0000256" key="13">
    <source>
        <dbReference type="ARBA" id="ARBA00023163"/>
    </source>
</evidence>
<dbReference type="Pfam" id="PF00527">
    <property type="entry name" value="E7"/>
    <property type="match status" value="1"/>
</dbReference>
<dbReference type="GO" id="GO:0052170">
    <property type="term" value="P:symbiont-mediated suppression of host innate immune response"/>
    <property type="evidence" value="ECO:0007669"/>
    <property type="project" value="UniProtKB-KW"/>
</dbReference>
<keyword evidence="11 18" id="KW-0238">DNA-binding</keyword>
<organism evidence="20">
    <name type="scientific">Gammapapillomavirus 22</name>
    <dbReference type="NCBI Taxonomy" id="1961679"/>
    <lineage>
        <taxon>Viruses</taxon>
        <taxon>Monodnaviria</taxon>
        <taxon>Shotokuvirae</taxon>
        <taxon>Cossaviricota</taxon>
        <taxon>Papovaviricetes</taxon>
        <taxon>Zurhausenvirales</taxon>
        <taxon>Papillomaviridae</taxon>
        <taxon>Firstpapillomavirinae</taxon>
        <taxon>Gammapapillomavirus</taxon>
    </lineage>
</organism>
<keyword evidence="15" id="KW-0922">Interferon antiviral system evasion</keyword>
<evidence type="ECO:0000256" key="19">
    <source>
        <dbReference type="PIRNR" id="PIRNR003407"/>
    </source>
</evidence>
<reference evidence="20" key="1">
    <citation type="journal article" date="2018" name="MSphere">
        <title>Metagenomic Discovery of 83 New Human Papillomavirus Types in Patients with Immunodeficiency.</title>
        <authorList>
            <person name="Pastrana D.V."/>
            <person name="Peretti A."/>
            <person name="Welch N.L."/>
            <person name="Borgogna C."/>
            <person name="Olivero C."/>
            <person name="Badolato R."/>
            <person name="Notarangelo L.D."/>
            <person name="Gariglio M."/>
            <person name="FitzGerald P.C."/>
            <person name="McIntosh C.E."/>
            <person name="Reeves J."/>
            <person name="Starrett G.J."/>
            <person name="Bliskovsky V."/>
            <person name="Velez D."/>
            <person name="Brownell I."/>
            <person name="Yarchoan R."/>
            <person name="Wyvill K.M."/>
            <person name="Uldrick T.S."/>
            <person name="Maldarelli F."/>
            <person name="Lisco A."/>
            <person name="Sereti I."/>
            <person name="Gonzalez C.M."/>
            <person name="Androphy E.J."/>
            <person name="McBride A.A."/>
            <person name="Van Doorslaer K."/>
            <person name="Garcia F."/>
            <person name="Dvoretzky I."/>
            <person name="Liu J.S."/>
            <person name="Han J."/>
            <person name="Murphy P.M."/>
            <person name="McDermott D.H."/>
            <person name="Buck C.B."/>
        </authorList>
    </citation>
    <scope>NUCLEOTIDE SEQUENCE</scope>
    <source>
        <strain evidence="20">Gamma22_do1c02</strain>
    </source>
</reference>
<dbReference type="GO" id="GO:0006351">
    <property type="term" value="P:DNA-templated transcription"/>
    <property type="evidence" value="ECO:0007669"/>
    <property type="project" value="UniProtKB-UniRule"/>
</dbReference>
<evidence type="ECO:0000256" key="18">
    <source>
        <dbReference type="HAMAP-Rule" id="MF_04004"/>
    </source>
</evidence>
<comment type="subcellular location">
    <subcellularLocation>
        <location evidence="18">Host cytoplasm</location>
    </subcellularLocation>
    <subcellularLocation>
        <location evidence="18">Host nucleus</location>
    </subcellularLocation>
    <text evidence="18">Predominantly found in the host nucleus.</text>
</comment>
<keyword evidence="16 18" id="KW-0899">Viral immunoevasion</keyword>
<keyword evidence="8 18" id="KW-1114">Inhibition of host interferon signaling pathway by virus</keyword>
<dbReference type="GO" id="GO:0030430">
    <property type="term" value="C:host cell cytoplasm"/>
    <property type="evidence" value="ECO:0007669"/>
    <property type="project" value="UniProtKB-SubCell"/>
</dbReference>
<evidence type="ECO:0000256" key="12">
    <source>
        <dbReference type="ARBA" id="ARBA00023159"/>
    </source>
</evidence>
<keyword evidence="17 18" id="KW-1078">G1/S host cell cycle checkpoint dysregulation by virus</keyword>
<evidence type="ECO:0000256" key="5">
    <source>
        <dbReference type="ARBA" id="ARBA00022632"/>
    </source>
</evidence>
<evidence type="ECO:0000256" key="8">
    <source>
        <dbReference type="ARBA" id="ARBA00022830"/>
    </source>
</evidence>
<dbReference type="GO" id="GO:0003700">
    <property type="term" value="F:DNA-binding transcription factor activity"/>
    <property type="evidence" value="ECO:0007669"/>
    <property type="project" value="UniProtKB-UniRule"/>
</dbReference>
<dbReference type="GO" id="GO:0008270">
    <property type="term" value="F:zinc ion binding"/>
    <property type="evidence" value="ECO:0007669"/>
    <property type="project" value="UniProtKB-KW"/>
</dbReference>
<keyword evidence="3 18" id="KW-1048">Host nucleus</keyword>
<evidence type="ECO:0000256" key="14">
    <source>
        <dbReference type="ARBA" id="ARBA00023200"/>
    </source>
</evidence>
<dbReference type="PIRSF" id="PIRSF003407">
    <property type="entry name" value="Papvi_E7"/>
    <property type="match status" value="1"/>
</dbReference>
<gene>
    <name evidence="18 20" type="primary">E7</name>
</gene>
<keyword evidence="12 18" id="KW-0010">Activator</keyword>
<keyword evidence="6 18" id="KW-0479">Metal-binding</keyword>
<name>A0A2D2AM02_9PAPI</name>
<keyword evidence="9 18" id="KW-0862">Zinc</keyword>
<keyword evidence="13 18" id="KW-0804">Transcription</keyword>
<dbReference type="GO" id="GO:0003677">
    <property type="term" value="F:DNA binding"/>
    <property type="evidence" value="ECO:0007669"/>
    <property type="project" value="UniProtKB-UniRule"/>
</dbReference>
<evidence type="ECO:0000256" key="11">
    <source>
        <dbReference type="ARBA" id="ARBA00023125"/>
    </source>
</evidence>
<protein>
    <recommendedName>
        <fullName evidence="18 19">Protein E7</fullName>
    </recommendedName>
</protein>
<evidence type="ECO:0000313" key="20">
    <source>
        <dbReference type="EMBL" id="ATQ38477.1"/>
    </source>
</evidence>
<comment type="function">
    <text evidence="19">E7 protein has both transforming and trans-activating activities.</text>
</comment>
<keyword evidence="1 18" id="KW-1121">Modulation of host cell cycle by virus</keyword>
<evidence type="ECO:0000256" key="15">
    <source>
        <dbReference type="ARBA" id="ARBA00023258"/>
    </source>
</evidence>
<keyword evidence="2 18" id="KW-0244">Early protein</keyword>
<dbReference type="InterPro" id="IPR000148">
    <property type="entry name" value="Papilloma_E7"/>
</dbReference>
<evidence type="ECO:0000256" key="9">
    <source>
        <dbReference type="ARBA" id="ARBA00022833"/>
    </source>
</evidence>
<accession>A0A2D2AM02</accession>
<dbReference type="GO" id="GO:0019904">
    <property type="term" value="F:protein domain specific binding"/>
    <property type="evidence" value="ECO:0007669"/>
    <property type="project" value="UniProtKB-UniRule"/>
</dbReference>
<dbReference type="SUPFAM" id="SSF161234">
    <property type="entry name" value="E7 C-terminal domain-like"/>
    <property type="match status" value="1"/>
</dbReference>
<keyword evidence="5 18" id="KW-1090">Inhibition of host innate immune response by virus</keyword>
<comment type="similarity">
    <text evidence="18 19">Belongs to the papillomaviridae E7 protein family.</text>
</comment>
<evidence type="ECO:0000256" key="16">
    <source>
        <dbReference type="ARBA" id="ARBA00023280"/>
    </source>
</evidence>
<evidence type="ECO:0000256" key="1">
    <source>
        <dbReference type="ARBA" id="ARBA00022504"/>
    </source>
</evidence>
<dbReference type="Proteomes" id="UP000290513">
    <property type="component" value="Segment"/>
</dbReference>
<evidence type="ECO:0000256" key="2">
    <source>
        <dbReference type="ARBA" id="ARBA00022518"/>
    </source>
</evidence>
<evidence type="ECO:0000256" key="4">
    <source>
        <dbReference type="ARBA" id="ARBA00022581"/>
    </source>
</evidence>
<evidence type="ECO:0000256" key="3">
    <source>
        <dbReference type="ARBA" id="ARBA00022562"/>
    </source>
</evidence>
<evidence type="ECO:0000256" key="6">
    <source>
        <dbReference type="ARBA" id="ARBA00022723"/>
    </source>
</evidence>
<dbReference type="EMBL" id="MF588734">
    <property type="protein sequence ID" value="ATQ38477.1"/>
    <property type="molecule type" value="Genomic_DNA"/>
</dbReference>
<keyword evidence="10 18" id="KW-0805">Transcription regulation</keyword>
<dbReference type="Gene3D" id="3.30.160.330">
    <property type="match status" value="1"/>
</dbReference>
<evidence type="ECO:0000256" key="7">
    <source>
        <dbReference type="ARBA" id="ARBA00022771"/>
    </source>
</evidence>
<feature type="short sequence motif" description="Nuclear export signal" evidence="18">
    <location>
        <begin position="70"/>
        <end position="78"/>
    </location>
</feature>
<dbReference type="HAMAP" id="MF_04004">
    <property type="entry name" value="PPV_E7"/>
    <property type="match status" value="1"/>
</dbReference>
<keyword evidence="7 18" id="KW-0863">Zinc-finger</keyword>
<dbReference type="GO" id="GO:0039645">
    <property type="term" value="P:symbiont-mediated perturbation of host cell cycle G1/S transition checkpoint"/>
    <property type="evidence" value="ECO:0007669"/>
    <property type="project" value="UniProtKB-UniRule"/>
</dbReference>
<evidence type="ECO:0000256" key="17">
    <source>
        <dbReference type="ARBA" id="ARBA00023309"/>
    </source>
</evidence>
<keyword evidence="4 18" id="KW-0945">Host-virus interaction</keyword>
<comment type="caution">
    <text evidence="18">Lacks conserved residue(s) required for the propagation of feature annotation.</text>
</comment>
<comment type="function">
    <text evidence="18">Plays a role in viral genome replication by driving entry of quiescent cells into the cell cycle. Stimulation of progression from G1 to S phase allows the virus to efficiently use the cellular DNA replicating machinery to achieve viral genome replication. E7 protein has both transforming and trans-activating activities. Induces the disassembly of the E2F1 transcription factor from RB1, with subsequent transcriptional activation of E2F1-regulated S-phase genes. Interferes with host histone deacetylation mediated by HDAC1 and HDAC2, leading to transcription activation. Plays also a role in the inhibition of both antiviral and antiproliferative functions of host interferon alpha. Interaction with host TMEM173/STING impairs the ability of TMEM173/STING to sense cytosolic DNA and promote the production of type I interferon (IFN-alpha and IFN-beta).</text>
</comment>